<reference evidence="15" key="1">
    <citation type="submission" date="2020-09" db="EMBL/GenBank/DDBJ databases">
        <title>New species isolated from human feces.</title>
        <authorList>
            <person name="Kitahara M."/>
            <person name="Shigeno Y."/>
            <person name="Shime M."/>
            <person name="Matsumoto Y."/>
            <person name="Nakamura S."/>
            <person name="Motooka D."/>
            <person name="Fukuoka S."/>
            <person name="Nishikawa H."/>
            <person name="Benno Y."/>
        </authorList>
    </citation>
    <scope>NUCLEOTIDE SEQUENCE</scope>
    <source>
        <strain evidence="15">MM50</strain>
    </source>
</reference>
<evidence type="ECO:0000256" key="7">
    <source>
        <dbReference type="ARBA" id="ARBA00023029"/>
    </source>
</evidence>
<name>A0A810PZT5_9FIRM</name>
<dbReference type="SMART" id="SM00493">
    <property type="entry name" value="TOPRIM"/>
    <property type="match status" value="1"/>
</dbReference>
<keyword evidence="4" id="KW-0863">Zinc-finger</keyword>
<dbReference type="InterPro" id="IPR023406">
    <property type="entry name" value="Topo_IA_AS"/>
</dbReference>
<dbReference type="SMART" id="SM00437">
    <property type="entry name" value="TOP1Ac"/>
    <property type="match status" value="1"/>
</dbReference>
<feature type="site" description="Interaction with DNA" evidence="10">
    <location>
        <position position="37"/>
    </location>
</feature>
<dbReference type="Gene3D" id="1.10.290.10">
    <property type="entry name" value="Topoisomerase I, domain 4"/>
    <property type="match status" value="1"/>
</dbReference>
<dbReference type="InterPro" id="IPR003602">
    <property type="entry name" value="Topo_IA_DNA-bd_dom"/>
</dbReference>
<dbReference type="InterPro" id="IPR003601">
    <property type="entry name" value="Topo_IA_2"/>
</dbReference>
<evidence type="ECO:0000313" key="16">
    <source>
        <dbReference type="Proteomes" id="UP000681035"/>
    </source>
</evidence>
<dbReference type="Pfam" id="PF01396">
    <property type="entry name" value="Zn_ribbon_Top1"/>
    <property type="match status" value="3"/>
</dbReference>
<evidence type="ECO:0000256" key="9">
    <source>
        <dbReference type="ARBA" id="ARBA00023235"/>
    </source>
</evidence>
<feature type="site" description="Interaction with DNA" evidence="10">
    <location>
        <position position="143"/>
    </location>
</feature>
<feature type="compositionally biased region" description="Polar residues" evidence="11">
    <location>
        <begin position="714"/>
        <end position="738"/>
    </location>
</feature>
<gene>
    <name evidence="10 15" type="primary">topA</name>
    <name evidence="15" type="ORF">MM50RIKEN_13610</name>
</gene>
<evidence type="ECO:0000256" key="10">
    <source>
        <dbReference type="HAMAP-Rule" id="MF_00952"/>
    </source>
</evidence>
<dbReference type="NCBIfam" id="TIGR01051">
    <property type="entry name" value="topA_bact"/>
    <property type="match status" value="1"/>
</dbReference>
<dbReference type="GO" id="GO:0003917">
    <property type="term" value="F:DNA topoisomerase type I (single strand cut, ATP-independent) activity"/>
    <property type="evidence" value="ECO:0007669"/>
    <property type="project" value="UniProtKB-UniRule"/>
</dbReference>
<keyword evidence="3" id="KW-0479">Metal-binding</keyword>
<dbReference type="GO" id="GO:0003677">
    <property type="term" value="F:DNA binding"/>
    <property type="evidence" value="ECO:0007669"/>
    <property type="project" value="UniProtKB-KW"/>
</dbReference>
<evidence type="ECO:0000313" key="15">
    <source>
        <dbReference type="EMBL" id="BCK81598.1"/>
    </source>
</evidence>
<dbReference type="Gene3D" id="3.30.65.10">
    <property type="entry name" value="Bacterial Topoisomerase I, domain 1"/>
    <property type="match status" value="1"/>
</dbReference>
<dbReference type="SUPFAM" id="SSF56712">
    <property type="entry name" value="Prokaryotic type I DNA topoisomerase"/>
    <property type="match status" value="1"/>
</dbReference>
<dbReference type="InterPro" id="IPR028612">
    <property type="entry name" value="Topoisom_1_IA"/>
</dbReference>
<dbReference type="HAMAP" id="MF_00952">
    <property type="entry name" value="Topoisom_1_prok"/>
    <property type="match status" value="1"/>
</dbReference>
<dbReference type="SMART" id="SM00436">
    <property type="entry name" value="TOP1Bc"/>
    <property type="match status" value="1"/>
</dbReference>
<dbReference type="InterPro" id="IPR006171">
    <property type="entry name" value="TOPRIM_dom"/>
</dbReference>
<evidence type="ECO:0000256" key="4">
    <source>
        <dbReference type="ARBA" id="ARBA00022771"/>
    </source>
</evidence>
<evidence type="ECO:0000256" key="2">
    <source>
        <dbReference type="ARBA" id="ARBA00009446"/>
    </source>
</evidence>
<evidence type="ECO:0000259" key="13">
    <source>
        <dbReference type="SMART" id="SM00437"/>
    </source>
</evidence>
<dbReference type="PROSITE" id="PS00396">
    <property type="entry name" value="TOPO_IA_1"/>
    <property type="match status" value="1"/>
</dbReference>
<dbReference type="InterPro" id="IPR000380">
    <property type="entry name" value="Topo_IA"/>
</dbReference>
<dbReference type="InterPro" id="IPR013498">
    <property type="entry name" value="Topo_IA_Znf"/>
</dbReference>
<dbReference type="CDD" id="cd00186">
    <property type="entry name" value="TOP1Ac"/>
    <property type="match status" value="1"/>
</dbReference>
<sequence>MAKKAARNLVIVESPAKAKTIGKYLGPDYEVRASMGHLRDLPKSKLGVDVEHDFEPNYRPIRGKEELINELKKLSKASDTVYLATDPDREGEAISWHLKNLLDLSDEKAKRVTFNEITRKVVTESIHHPREIDQDLVDAQQARRILDRIVGYELSPLLWKKIRRGLSAGRVQSVAMRLVADREKEIKDFVPQEYWTLDALLKNDGGVPFRARYYGKDGKKYEPVSQEEVSAIQAEVQDLPFAVKSVKRTDKQRSPAPPFTTSTMQQDASRKLNMTPRRTMAIAQQLYEGVDITGEGTVGLITYMRTDSLRISDEAQAAARSFVTGRYGAGYCPAAPRQYKTKAGAQDAHEAIRPSDVNLTPERVKSDLTSEQYRLYRLIWSRFLASQMSNAIYDSVSVELGAGAHSFRASASSLKFAGYTAVYEESRDDEKEEKAPALPPLAQGEVVTLTGFDPAQHFTQPPARFTDASLIRAMEENGIGRPSTYAPTVSTILDREYVIKDGKYLKMTPLGDVVNGLMCDRFKDIVDVKFTAHMEEELDEVESGKLPWKQLLRQFYGGFESNLHQVEKDMEGVYLKVPDEVTEEKCDLCGRNMVIKSGRFGRFLACPGYPECKFTKPLVVEMPGRRPVCGGRLMKRTGVSKKSGKQYNYYCCEKFPACSFVTFDVPVKDDCPVCGHTMFKKSGRGFKRPFCINPACENFLPEDQRGYPKRTAASDGTESGTNGTAADGQPTSETVQTEASDKPAAKKTATAKKTAAKKSTAKKTGTAKTAAKKSTAKTASKKPASAVAKAAAEQPSTEEAAEASTAVEKAAAKKATASRKAAAEKATTKKAATTKKTTTAKKAATKKATTSAAKKADAETEE</sequence>
<keyword evidence="16" id="KW-1185">Reference proteome</keyword>
<feature type="site" description="Interaction with DNA" evidence="10">
    <location>
        <position position="152"/>
    </location>
</feature>
<dbReference type="InterPro" id="IPR034149">
    <property type="entry name" value="TOPRIM_TopoI"/>
</dbReference>
<comment type="similarity">
    <text evidence="2 10">Belongs to the type IA topoisomerase family.</text>
</comment>
<feature type="region of interest" description="Interaction with DNA" evidence="10">
    <location>
        <begin position="167"/>
        <end position="172"/>
    </location>
</feature>
<proteinExistence type="inferred from homology"/>
<comment type="subunit">
    <text evidence="10">Monomer.</text>
</comment>
<dbReference type="AlphaFoldDB" id="A0A810PZT5"/>
<keyword evidence="7 10" id="KW-0799">Topoisomerase</keyword>
<dbReference type="InterPro" id="IPR013825">
    <property type="entry name" value="Topo_IA_cen_sub2"/>
</dbReference>
<feature type="active site" description="O-(5'-phospho-DNA)-tyrosine intermediate" evidence="10">
    <location>
        <position position="303"/>
    </location>
</feature>
<feature type="compositionally biased region" description="Low complexity" evidence="11">
    <location>
        <begin position="829"/>
        <end position="853"/>
    </location>
</feature>
<dbReference type="Pfam" id="PF01751">
    <property type="entry name" value="Toprim"/>
    <property type="match status" value="1"/>
</dbReference>
<feature type="domain" description="Toprim" evidence="14">
    <location>
        <begin position="7"/>
        <end position="107"/>
    </location>
</feature>
<dbReference type="Gene3D" id="2.70.20.10">
    <property type="entry name" value="Topoisomerase I, domain 3"/>
    <property type="match status" value="1"/>
</dbReference>
<dbReference type="PRINTS" id="PR00417">
    <property type="entry name" value="PRTPISMRASEI"/>
</dbReference>
<comment type="function">
    <text evidence="10">Releases the supercoiling and torsional tension of DNA, which is introduced during the DNA replication and transcription, by transiently cleaving and rejoining one strand of the DNA duplex. Introduces a single-strand break via transesterification at a target site in duplex DNA. The scissile phosphodiester is attacked by the catalytic tyrosine of the enzyme, resulting in the formation of a DNA-(5'-phosphotyrosyl)-enzyme intermediate and the expulsion of a 3'-OH DNA strand. The free DNA strand then undergoes passage around the unbroken strand, thus removing DNA supercoils. Finally, in the religation step, the DNA 3'-OH attacks the covalent intermediate to expel the active-site tyrosine and restore the DNA phosphodiester backbone.</text>
</comment>
<dbReference type="EC" id="5.6.2.1" evidence="10"/>
<dbReference type="InterPro" id="IPR013497">
    <property type="entry name" value="Topo_IA_cen"/>
</dbReference>
<feature type="domain" description="DNA topoisomerase type IA" evidence="12">
    <location>
        <begin position="108"/>
        <end position="196"/>
    </location>
</feature>
<dbReference type="InterPro" id="IPR013826">
    <property type="entry name" value="Topo_IA_cen_sub3"/>
</dbReference>
<dbReference type="GO" id="GO:0008270">
    <property type="term" value="F:zinc ion binding"/>
    <property type="evidence" value="ECO:0007669"/>
    <property type="project" value="UniProtKB-KW"/>
</dbReference>
<organism evidence="15 16">
    <name type="scientific">Vescimonas coprocola</name>
    <dbReference type="NCBI Taxonomy" id="2714355"/>
    <lineage>
        <taxon>Bacteria</taxon>
        <taxon>Bacillati</taxon>
        <taxon>Bacillota</taxon>
        <taxon>Clostridia</taxon>
        <taxon>Eubacteriales</taxon>
        <taxon>Oscillospiraceae</taxon>
        <taxon>Vescimonas</taxon>
    </lineage>
</organism>
<keyword evidence="8 10" id="KW-0238">DNA-binding</keyword>
<evidence type="ECO:0000256" key="11">
    <source>
        <dbReference type="SAM" id="MobiDB-lite"/>
    </source>
</evidence>
<dbReference type="CDD" id="cd03363">
    <property type="entry name" value="TOPRIM_TopoIA_TopoI"/>
    <property type="match status" value="1"/>
</dbReference>
<feature type="site" description="Interaction with DNA" evidence="10">
    <location>
        <position position="305"/>
    </location>
</feature>
<dbReference type="InterPro" id="IPR005733">
    <property type="entry name" value="TopoI_bac-type"/>
</dbReference>
<comment type="catalytic activity">
    <reaction evidence="1 10">
        <text>ATP-independent breakage of single-stranded DNA, followed by passage and rejoining.</text>
        <dbReference type="EC" id="5.6.2.1"/>
    </reaction>
</comment>
<feature type="region of interest" description="Disordered" evidence="11">
    <location>
        <begin position="246"/>
        <end position="269"/>
    </location>
</feature>
<dbReference type="GO" id="GO:0006265">
    <property type="term" value="P:DNA topological change"/>
    <property type="evidence" value="ECO:0007669"/>
    <property type="project" value="UniProtKB-UniRule"/>
</dbReference>
<dbReference type="InterPro" id="IPR013824">
    <property type="entry name" value="Topo_IA_cen_sub1"/>
</dbReference>
<dbReference type="Gene3D" id="3.40.50.140">
    <property type="match status" value="1"/>
</dbReference>
<dbReference type="Proteomes" id="UP000681035">
    <property type="component" value="Chromosome"/>
</dbReference>
<keyword evidence="6" id="KW-0460">Magnesium</keyword>
<feature type="compositionally biased region" description="Low complexity" evidence="11">
    <location>
        <begin position="776"/>
        <end position="820"/>
    </location>
</feature>
<dbReference type="RefSeq" id="WP_213540362.1">
    <property type="nucleotide sequence ID" value="NZ_AP023418.1"/>
</dbReference>
<dbReference type="InterPro" id="IPR023405">
    <property type="entry name" value="Topo_IA_core_domain"/>
</dbReference>
<feature type="domain" description="DNA topoisomerase type IA DNA-binding" evidence="13">
    <location>
        <begin position="247"/>
        <end position="515"/>
    </location>
</feature>
<keyword evidence="5" id="KW-0862">Zinc</keyword>
<feature type="site" description="Interaction with DNA" evidence="10">
    <location>
        <position position="147"/>
    </location>
</feature>
<protein>
    <recommendedName>
        <fullName evidence="10">DNA topoisomerase 1</fullName>
        <ecNumber evidence="10">5.6.2.1</ecNumber>
    </recommendedName>
    <alternativeName>
        <fullName evidence="10">DNA topoisomerase I</fullName>
    </alternativeName>
</protein>
<evidence type="ECO:0000256" key="3">
    <source>
        <dbReference type="ARBA" id="ARBA00022723"/>
    </source>
</evidence>
<evidence type="ECO:0000259" key="14">
    <source>
        <dbReference type="SMART" id="SM00493"/>
    </source>
</evidence>
<evidence type="ECO:0000256" key="6">
    <source>
        <dbReference type="ARBA" id="ARBA00022842"/>
    </source>
</evidence>
<feature type="site" description="Interaction with DNA" evidence="10">
    <location>
        <position position="159"/>
    </location>
</feature>
<evidence type="ECO:0000259" key="12">
    <source>
        <dbReference type="SMART" id="SM00436"/>
    </source>
</evidence>
<dbReference type="PANTHER" id="PTHR42785:SF1">
    <property type="entry name" value="DNA TOPOISOMERASE"/>
    <property type="match status" value="1"/>
</dbReference>
<dbReference type="PANTHER" id="PTHR42785">
    <property type="entry name" value="DNA TOPOISOMERASE, TYPE IA, CORE"/>
    <property type="match status" value="1"/>
</dbReference>
<keyword evidence="9 10" id="KW-0413">Isomerase</keyword>
<dbReference type="KEGG" id="vcop:MM50RIKEN_13610"/>
<evidence type="ECO:0000256" key="1">
    <source>
        <dbReference type="ARBA" id="ARBA00000213"/>
    </source>
</evidence>
<dbReference type="SUPFAM" id="SSF57783">
    <property type="entry name" value="Zinc beta-ribbon"/>
    <property type="match status" value="1"/>
</dbReference>
<evidence type="ECO:0000256" key="5">
    <source>
        <dbReference type="ARBA" id="ARBA00022833"/>
    </source>
</evidence>
<dbReference type="Pfam" id="PF01131">
    <property type="entry name" value="Topoisom_bac"/>
    <property type="match status" value="1"/>
</dbReference>
<dbReference type="EMBL" id="AP023418">
    <property type="protein sequence ID" value="BCK81598.1"/>
    <property type="molecule type" value="Genomic_DNA"/>
</dbReference>
<evidence type="ECO:0000256" key="8">
    <source>
        <dbReference type="ARBA" id="ARBA00023125"/>
    </source>
</evidence>
<feature type="site" description="Interaction with DNA" evidence="10">
    <location>
        <position position="495"/>
    </location>
</feature>
<feature type="region of interest" description="Disordered" evidence="11">
    <location>
        <begin position="703"/>
        <end position="862"/>
    </location>
</feature>
<dbReference type="GO" id="GO:0005694">
    <property type="term" value="C:chromosome"/>
    <property type="evidence" value="ECO:0007669"/>
    <property type="project" value="InterPro"/>
</dbReference>
<feature type="site" description="Interaction with DNA" evidence="10">
    <location>
        <position position="144"/>
    </location>
</feature>
<dbReference type="Gene3D" id="1.10.460.10">
    <property type="entry name" value="Topoisomerase I, domain 2"/>
    <property type="match status" value="1"/>
</dbReference>
<accession>A0A810PZT5</accession>